<evidence type="ECO:0000256" key="1">
    <source>
        <dbReference type="ARBA" id="ARBA00008950"/>
    </source>
</evidence>
<dbReference type="Pfam" id="PF12850">
    <property type="entry name" value="Metallophos_2"/>
    <property type="match status" value="1"/>
</dbReference>
<dbReference type="SUPFAM" id="SSF56300">
    <property type="entry name" value="Metallo-dependent phosphatases"/>
    <property type="match status" value="1"/>
</dbReference>
<dbReference type="PIRSF" id="PIRSF000883">
    <property type="entry name" value="Pesterase_MJ0912"/>
    <property type="match status" value="1"/>
</dbReference>
<dbReference type="PANTHER" id="PTHR42850">
    <property type="entry name" value="METALLOPHOSPHOESTERASE"/>
    <property type="match status" value="1"/>
</dbReference>
<evidence type="ECO:0000313" key="3">
    <source>
        <dbReference type="EMBL" id="PAE90844.1"/>
    </source>
</evidence>
<comment type="similarity">
    <text evidence="1">Belongs to the metallophosphoesterase superfamily. YfcE family.</text>
</comment>
<dbReference type="GO" id="GO:0016791">
    <property type="term" value="F:phosphatase activity"/>
    <property type="evidence" value="ECO:0007669"/>
    <property type="project" value="TreeGrafter"/>
</dbReference>
<name>A0A268P502_SHOCL</name>
<dbReference type="GO" id="GO:0005737">
    <property type="term" value="C:cytoplasm"/>
    <property type="evidence" value="ECO:0007669"/>
    <property type="project" value="TreeGrafter"/>
</dbReference>
<reference evidence="3 4" key="1">
    <citation type="submission" date="2017-07" db="EMBL/GenBank/DDBJ databases">
        <title>Isolation and whole genome analysis of endospore-forming bacteria from heroin.</title>
        <authorList>
            <person name="Kalinowski J."/>
            <person name="Ahrens B."/>
            <person name="Al-Dilaimi A."/>
            <person name="Winkler A."/>
            <person name="Wibberg D."/>
            <person name="Schleenbecker U."/>
            <person name="Ruckert C."/>
            <person name="Wolfel R."/>
            <person name="Grass G."/>
        </authorList>
    </citation>
    <scope>NUCLEOTIDE SEQUENCE [LARGE SCALE GENOMIC DNA]</scope>
    <source>
        <strain evidence="3 4">7539</strain>
    </source>
</reference>
<comment type="caution">
    <text evidence="3">The sequence shown here is derived from an EMBL/GenBank/DDBJ whole genome shotgun (WGS) entry which is preliminary data.</text>
</comment>
<evidence type="ECO:0000313" key="4">
    <source>
        <dbReference type="Proteomes" id="UP000216207"/>
    </source>
</evidence>
<dbReference type="PANTHER" id="PTHR42850:SF2">
    <property type="entry name" value="BLL5683 PROTEIN"/>
    <property type="match status" value="1"/>
</dbReference>
<organism evidence="3 4">
    <name type="scientific">Shouchella clausii</name>
    <name type="common">Alkalihalobacillus clausii</name>
    <dbReference type="NCBI Taxonomy" id="79880"/>
    <lineage>
        <taxon>Bacteria</taxon>
        <taxon>Bacillati</taxon>
        <taxon>Bacillota</taxon>
        <taxon>Bacilli</taxon>
        <taxon>Bacillales</taxon>
        <taxon>Bacillaceae</taxon>
        <taxon>Shouchella</taxon>
    </lineage>
</organism>
<dbReference type="Gene3D" id="3.60.21.10">
    <property type="match status" value="1"/>
</dbReference>
<dbReference type="InterPro" id="IPR029052">
    <property type="entry name" value="Metallo-depent_PP-like"/>
</dbReference>
<dbReference type="InterPro" id="IPR050126">
    <property type="entry name" value="Ap4A_hydrolase"/>
</dbReference>
<dbReference type="EMBL" id="NPCC01000004">
    <property type="protein sequence ID" value="PAE90844.1"/>
    <property type="molecule type" value="Genomic_DNA"/>
</dbReference>
<dbReference type="InterPro" id="IPR011152">
    <property type="entry name" value="Pesterase_MJ0912"/>
</dbReference>
<proteinExistence type="inferred from homology"/>
<feature type="domain" description="Calcineurin-like phosphoesterase" evidence="2">
    <location>
        <begin position="1"/>
        <end position="198"/>
    </location>
</feature>
<evidence type="ECO:0000259" key="2">
    <source>
        <dbReference type="Pfam" id="PF12850"/>
    </source>
</evidence>
<dbReference type="RefSeq" id="WP_011246886.1">
    <property type="nucleotide sequence ID" value="NZ_BOQQ01000003.1"/>
</dbReference>
<gene>
    <name evidence="3" type="ORF">CHH72_02900</name>
</gene>
<dbReference type="InterPro" id="IPR024654">
    <property type="entry name" value="Calcineurin-like_PHP_lpxH"/>
</dbReference>
<dbReference type="AlphaFoldDB" id="A0A268P502"/>
<dbReference type="Proteomes" id="UP000216207">
    <property type="component" value="Unassembled WGS sequence"/>
</dbReference>
<sequence>MRFAFLSDIHGNATALEAVLNDLQTKQIDQTYILGDLCFRGPEPKRVLELVQASGARVIKGNADEWLVRGFKDGEVPVERLEMFNKERDWTLGRLSQEDLDYLKNLPTELVIDDGQDLVIHAFHASPSGLFTAIDGDETEKIENELMVRDEADIYIYGHTHHPYVRSLHGKNVINTGSVGMPFDGHPLASYIILDIEDGSHSVQLNRVPYNREHVVEIYKQSGYPNIEAMSAVIYYAVRPN</sequence>
<dbReference type="OMA" id="DIHGNHL"/>
<accession>A0A268P502</accession>
<protein>
    <submittedName>
        <fullName evidence="3">Phosphodiesterase</fullName>
    </submittedName>
</protein>